<dbReference type="InterPro" id="IPR006058">
    <property type="entry name" value="2Fe2S_fd_BS"/>
</dbReference>
<proteinExistence type="predicted"/>
<dbReference type="CDD" id="cd06185">
    <property type="entry name" value="PDR_like"/>
    <property type="match status" value="1"/>
</dbReference>
<dbReference type="STRING" id="426428.A0A0D2YG84"/>
<feature type="compositionally biased region" description="Polar residues" evidence="3">
    <location>
        <begin position="1"/>
        <end position="10"/>
    </location>
</feature>
<accession>A0A0D2YG84</accession>
<keyword evidence="2" id="KW-0411">Iron-sulfur</keyword>
<dbReference type="PROSITE" id="PS51340">
    <property type="entry name" value="MOSC"/>
    <property type="match status" value="1"/>
</dbReference>
<dbReference type="SUPFAM" id="SSF63380">
    <property type="entry name" value="Riboflavin synthase domain-like"/>
    <property type="match status" value="1"/>
</dbReference>
<dbReference type="InterPro" id="IPR017927">
    <property type="entry name" value="FAD-bd_FR_type"/>
</dbReference>
<dbReference type="InterPro" id="IPR039261">
    <property type="entry name" value="FNR_nucleotide-bd"/>
</dbReference>
<dbReference type="InterPro" id="IPR036010">
    <property type="entry name" value="2Fe-2S_ferredoxin-like_sf"/>
</dbReference>
<dbReference type="SUPFAM" id="SSF52343">
    <property type="entry name" value="Ferredoxin reductase-like, C-terminal NADP-linked domain"/>
    <property type="match status" value="1"/>
</dbReference>
<dbReference type="Proteomes" id="UP000002489">
    <property type="component" value="Unassembled WGS sequence"/>
</dbReference>
<dbReference type="PROSITE" id="PS51085">
    <property type="entry name" value="2FE2S_FER_2"/>
    <property type="match status" value="1"/>
</dbReference>
<dbReference type="EnsemblFungi" id="FOXG_15323T0">
    <property type="protein sequence ID" value="FOXG_15323P0"/>
    <property type="gene ID" value="FOXG_15323"/>
</dbReference>
<dbReference type="InterPro" id="IPR001041">
    <property type="entry name" value="2Fe-2S_ferredoxin-type"/>
</dbReference>
<name>A0A0D2YG84_FUSOF</name>
<dbReference type="GO" id="GO:0030151">
    <property type="term" value="F:molybdenum ion binding"/>
    <property type="evidence" value="ECO:0007669"/>
    <property type="project" value="InterPro"/>
</dbReference>
<keyword evidence="1" id="KW-0479">Metal-binding</keyword>
<dbReference type="Pfam" id="PF00111">
    <property type="entry name" value="Fer2"/>
    <property type="match status" value="1"/>
</dbReference>
<dbReference type="Gene3D" id="3.10.20.30">
    <property type="match status" value="1"/>
</dbReference>
<dbReference type="InterPro" id="IPR011037">
    <property type="entry name" value="Pyrv_Knase-like_insert_dom_sf"/>
</dbReference>
<protein>
    <submittedName>
        <fullName evidence="4">Uncharacterized protein</fullName>
    </submittedName>
</protein>
<evidence type="ECO:0000256" key="1">
    <source>
        <dbReference type="ARBA" id="ARBA00022714"/>
    </source>
</evidence>
<dbReference type="PANTHER" id="PTHR30212">
    <property type="entry name" value="PROTEIN YIIM"/>
    <property type="match status" value="1"/>
</dbReference>
<evidence type="ECO:0000313" key="4">
    <source>
        <dbReference type="EnsemblFungi" id="FOXG_15323P0"/>
    </source>
</evidence>
<dbReference type="CDD" id="cd00207">
    <property type="entry name" value="fer2"/>
    <property type="match status" value="1"/>
</dbReference>
<gene>
    <name evidence="4" type="primary">28956393</name>
</gene>
<reference evidence="4" key="2">
    <citation type="submission" date="2025-08" db="UniProtKB">
        <authorList>
            <consortium name="EnsemblFungi"/>
        </authorList>
    </citation>
    <scope>IDENTIFICATION</scope>
    <source>
        <strain evidence="4">4287 / CBS 123668 / FGSC 9935 / NRRL 34936</strain>
    </source>
</reference>
<dbReference type="GO" id="GO:0030170">
    <property type="term" value="F:pyridoxal phosphate binding"/>
    <property type="evidence" value="ECO:0007669"/>
    <property type="project" value="InterPro"/>
</dbReference>
<dbReference type="PRINTS" id="PR00409">
    <property type="entry name" value="PHDIOXRDTASE"/>
</dbReference>
<sequence length="561" mass="62127">MGVPSTTNIPKETVSHLDTAPIPKPGVLLQVRAGRVKKGALGGEITSAIYKQRHDGPIFCSATGVLGDEHASSRHGGTERAVHQYNPDHYPDWRAENPPEPDLYDVGAYGENLVTTNMNDDNVCIGDTYQLGKDVVLEVSEPRHPCFKLNSRFKWPRALKRTIRTGRAGWNMRVLKTGNICKGDTISLLDRPYPKWSVLNVQRVIRARDVSLNLLAECTQLPMTDLFLDIAKERLRSAPKTYTLVDARLVAQRVRKLTFALKEPVTLVNPAFDPYAFAQITFGSEKEFERSYSIVDGDIYKFSLGVSLDRQSRGGSAYLHNELKIGDEIAMFPGTNPSARENDDKCDQSLTRILIVGGIGITAFLPSMRDWESKGLPYHLHYAVRSLEEAAFLDQLPKNKIALYCRSDGERLDIRNAIPKPGYNGTYNARIFSCGPSGMMKECANIANEFGYPDRMLHFEDFGNGGGGDLGDAFEVQVDEPDSNRHETMTVPPNKTLLDVLNDAGFDILYSCKSGACGACKVAVCEGKVDYKSTALLEKEKGRALQACVDRGIGRLKIEID</sequence>
<feature type="region of interest" description="Disordered" evidence="3">
    <location>
        <begin position="1"/>
        <end position="22"/>
    </location>
</feature>
<reference evidence="5" key="1">
    <citation type="journal article" date="2012" name="Mol. Plant Microbe Interact.">
        <title>A highly conserved effector in Fusarium oxysporum is required for full virulence on Arabidopsis.</title>
        <authorList>
            <person name="Thatcher L.F."/>
            <person name="Gardiner D.M."/>
            <person name="Kazan K."/>
            <person name="Manners J."/>
        </authorList>
    </citation>
    <scope>NUCLEOTIDE SEQUENCE [LARGE SCALE GENOMIC DNA]</scope>
    <source>
        <strain evidence="5">Fo5176</strain>
    </source>
</reference>
<dbReference type="VEuPathDB" id="FungiDB:FOXG_15323"/>
<dbReference type="PROSITE" id="PS51384">
    <property type="entry name" value="FAD_FR"/>
    <property type="match status" value="1"/>
</dbReference>
<keyword evidence="1" id="KW-0408">Iron</keyword>
<dbReference type="InterPro" id="IPR012675">
    <property type="entry name" value="Beta-grasp_dom_sf"/>
</dbReference>
<dbReference type="InterPro" id="IPR052353">
    <property type="entry name" value="Benzoxazolinone_Detox_Enz"/>
</dbReference>
<dbReference type="Gene3D" id="2.40.30.10">
    <property type="entry name" value="Translation factors"/>
    <property type="match status" value="1"/>
</dbReference>
<dbReference type="SUPFAM" id="SSF54292">
    <property type="entry name" value="2Fe-2S ferredoxin-like"/>
    <property type="match status" value="1"/>
</dbReference>
<dbReference type="AlphaFoldDB" id="A0A0D2YG84"/>
<dbReference type="Pfam" id="PF03473">
    <property type="entry name" value="MOSC"/>
    <property type="match status" value="1"/>
</dbReference>
<dbReference type="Gene3D" id="2.40.33.20">
    <property type="entry name" value="PK beta-barrel domain-like"/>
    <property type="match status" value="1"/>
</dbReference>
<dbReference type="InterPro" id="IPR017938">
    <property type="entry name" value="Riboflavin_synthase-like_b-brl"/>
</dbReference>
<organism evidence="4 5">
    <name type="scientific">Fusarium oxysporum (strain Fo5176)</name>
    <name type="common">Fusarium vascular wilt</name>
    <dbReference type="NCBI Taxonomy" id="660025"/>
    <lineage>
        <taxon>Eukaryota</taxon>
        <taxon>Fungi</taxon>
        <taxon>Dikarya</taxon>
        <taxon>Ascomycota</taxon>
        <taxon>Pezizomycotina</taxon>
        <taxon>Sordariomycetes</taxon>
        <taxon>Hypocreomycetidae</taxon>
        <taxon>Hypocreales</taxon>
        <taxon>Nectriaceae</taxon>
        <taxon>Fusarium</taxon>
        <taxon>Fusarium oxysporum species complex</taxon>
    </lineage>
</organism>
<dbReference type="PROSITE" id="PS00197">
    <property type="entry name" value="2FE2S_FER_1"/>
    <property type="match status" value="1"/>
</dbReference>
<evidence type="ECO:0000256" key="3">
    <source>
        <dbReference type="SAM" id="MobiDB-lite"/>
    </source>
</evidence>
<dbReference type="GO" id="GO:0051537">
    <property type="term" value="F:2 iron, 2 sulfur cluster binding"/>
    <property type="evidence" value="ECO:0007669"/>
    <property type="project" value="UniProtKB-KW"/>
</dbReference>
<dbReference type="SUPFAM" id="SSF50800">
    <property type="entry name" value="PK beta-barrel domain-like"/>
    <property type="match status" value="1"/>
</dbReference>
<evidence type="ECO:0000313" key="5">
    <source>
        <dbReference type="Proteomes" id="UP000002489"/>
    </source>
</evidence>
<dbReference type="Gene3D" id="3.40.50.80">
    <property type="entry name" value="Nucleotide-binding domain of ferredoxin-NADP reductase (FNR) module"/>
    <property type="match status" value="1"/>
</dbReference>
<evidence type="ECO:0000256" key="2">
    <source>
        <dbReference type="ARBA" id="ARBA00023014"/>
    </source>
</evidence>
<dbReference type="GO" id="GO:0016491">
    <property type="term" value="F:oxidoreductase activity"/>
    <property type="evidence" value="ECO:0007669"/>
    <property type="project" value="InterPro"/>
</dbReference>
<dbReference type="PANTHER" id="PTHR30212:SF2">
    <property type="entry name" value="PROTEIN YIIM"/>
    <property type="match status" value="1"/>
</dbReference>
<keyword evidence="1" id="KW-0001">2Fe-2S</keyword>
<dbReference type="InterPro" id="IPR005302">
    <property type="entry name" value="MoCF_Sase_C"/>
</dbReference>